<evidence type="ECO:0000256" key="3">
    <source>
        <dbReference type="ARBA" id="ARBA00022840"/>
    </source>
</evidence>
<reference evidence="6 7" key="1">
    <citation type="journal article" date="2015" name="Genome Announc.">
        <title>Expanding the biotechnology potential of lactobacilli through comparative genomics of 213 strains and associated genera.</title>
        <authorList>
            <person name="Sun Z."/>
            <person name="Harris H.M."/>
            <person name="McCann A."/>
            <person name="Guo C."/>
            <person name="Argimon S."/>
            <person name="Zhang W."/>
            <person name="Yang X."/>
            <person name="Jeffery I.B."/>
            <person name="Cooney J.C."/>
            <person name="Kagawa T.F."/>
            <person name="Liu W."/>
            <person name="Song Y."/>
            <person name="Salvetti E."/>
            <person name="Wrobel A."/>
            <person name="Rasinkangas P."/>
            <person name="Parkhill J."/>
            <person name="Rea M.C."/>
            <person name="O'Sullivan O."/>
            <person name="Ritari J."/>
            <person name="Douillard F.P."/>
            <person name="Paul Ross R."/>
            <person name="Yang R."/>
            <person name="Briner A.E."/>
            <person name="Felis G.E."/>
            <person name="de Vos W.M."/>
            <person name="Barrangou R."/>
            <person name="Klaenhammer T.R."/>
            <person name="Caufield P.W."/>
            <person name="Cui Y."/>
            <person name="Zhang H."/>
            <person name="O'Toole P.W."/>
        </authorList>
    </citation>
    <scope>NUCLEOTIDE SEQUENCE [LARGE SCALE GENOMIC DNA]</scope>
    <source>
        <strain evidence="6 7">DSM 20593</strain>
    </source>
</reference>
<dbReference type="InterPro" id="IPR037171">
    <property type="entry name" value="NagB/RpiA_transferase-like"/>
</dbReference>
<dbReference type="GO" id="GO:0046872">
    <property type="term" value="F:metal ion binding"/>
    <property type="evidence" value="ECO:0007669"/>
    <property type="project" value="UniProtKB-KW"/>
</dbReference>
<dbReference type="EMBL" id="JQBP01000006">
    <property type="protein sequence ID" value="KRN74732.1"/>
    <property type="molecule type" value="Genomic_DNA"/>
</dbReference>
<dbReference type="STRING" id="1616.IV73_GL001139"/>
<dbReference type="RefSeq" id="WP_057756076.1">
    <property type="nucleotide sequence ID" value="NZ_JQBP01000006.1"/>
</dbReference>
<dbReference type="EC" id="6.3.3.2" evidence="5"/>
<dbReference type="PATRIC" id="fig|1616.3.peg.1170"/>
<keyword evidence="5" id="KW-0460">Magnesium</keyword>
<dbReference type="PANTHER" id="PTHR23407:SF1">
    <property type="entry name" value="5-FORMYLTETRAHYDROFOLATE CYCLO-LIGASE"/>
    <property type="match status" value="1"/>
</dbReference>
<dbReference type="Gene3D" id="3.40.50.10420">
    <property type="entry name" value="NagB/RpiA/CoA transferase-like"/>
    <property type="match status" value="1"/>
</dbReference>
<evidence type="ECO:0000313" key="6">
    <source>
        <dbReference type="EMBL" id="KRN74732.1"/>
    </source>
</evidence>
<comment type="caution">
    <text evidence="6">The sequence shown here is derived from an EMBL/GenBank/DDBJ whole genome shotgun (WGS) entry which is preliminary data.</text>
</comment>
<evidence type="ECO:0000256" key="1">
    <source>
        <dbReference type="ARBA" id="ARBA00010638"/>
    </source>
</evidence>
<dbReference type="GO" id="GO:0035999">
    <property type="term" value="P:tetrahydrofolate interconversion"/>
    <property type="evidence" value="ECO:0007669"/>
    <property type="project" value="TreeGrafter"/>
</dbReference>
<dbReference type="OrthoDB" id="9801938at2"/>
<feature type="binding site" evidence="4">
    <location>
        <position position="54"/>
    </location>
    <ligand>
        <name>substrate</name>
    </ligand>
</feature>
<dbReference type="GO" id="GO:0009396">
    <property type="term" value="P:folic acid-containing compound biosynthetic process"/>
    <property type="evidence" value="ECO:0007669"/>
    <property type="project" value="TreeGrafter"/>
</dbReference>
<keyword evidence="5" id="KW-0479">Metal-binding</keyword>
<dbReference type="PANTHER" id="PTHR23407">
    <property type="entry name" value="ATPASE INHIBITOR/5-FORMYLTETRAHYDROFOLATE CYCLO-LIGASE"/>
    <property type="match status" value="1"/>
</dbReference>
<dbReference type="PIRSF" id="PIRSF006806">
    <property type="entry name" value="FTHF_cligase"/>
    <property type="match status" value="1"/>
</dbReference>
<dbReference type="InterPro" id="IPR002698">
    <property type="entry name" value="FTHF_cligase"/>
</dbReference>
<evidence type="ECO:0000313" key="7">
    <source>
        <dbReference type="Proteomes" id="UP000051655"/>
    </source>
</evidence>
<protein>
    <recommendedName>
        <fullName evidence="5">5-formyltetrahydrofolate cyclo-ligase</fullName>
        <ecNumber evidence="5">6.3.3.2</ecNumber>
    </recommendedName>
</protein>
<evidence type="ECO:0000256" key="4">
    <source>
        <dbReference type="PIRSR" id="PIRSR006806-1"/>
    </source>
</evidence>
<keyword evidence="7" id="KW-1185">Reference proteome</keyword>
<dbReference type="GO" id="GO:0030272">
    <property type="term" value="F:5-formyltetrahydrofolate cyclo-ligase activity"/>
    <property type="evidence" value="ECO:0007669"/>
    <property type="project" value="UniProtKB-EC"/>
</dbReference>
<dbReference type="NCBIfam" id="TIGR02727">
    <property type="entry name" value="MTHFS_bact"/>
    <property type="match status" value="1"/>
</dbReference>
<keyword evidence="2 4" id="KW-0547">Nucleotide-binding</keyword>
<feature type="binding site" evidence="4">
    <location>
        <position position="49"/>
    </location>
    <ligand>
        <name>substrate</name>
    </ligand>
</feature>
<dbReference type="SUPFAM" id="SSF100950">
    <property type="entry name" value="NagB/RpiA/CoA transferase-like"/>
    <property type="match status" value="1"/>
</dbReference>
<dbReference type="InterPro" id="IPR024185">
    <property type="entry name" value="FTHF_cligase-like_sf"/>
</dbReference>
<sequence>MDKAAIRTRSQQLLKQQTDGQRGQLMSRLVQQVTQLSEWQASQTVALFMAQPFEIPTQLLVQIALQQGKAVTVPKVYSKHAMRLEQINTTTQYERSQFGVLEPVDTKAIAPEKIDFWVVPGLAFSTDLQRVGFGAGYYDRVLSQTDGYKLGITIRSNYYVAASWPIDKFDVAMDAVLVVDDQENEKRG</sequence>
<comment type="catalytic activity">
    <reaction evidence="5">
        <text>(6S)-5-formyl-5,6,7,8-tetrahydrofolate + ATP = (6R)-5,10-methenyltetrahydrofolate + ADP + phosphate</text>
        <dbReference type="Rhea" id="RHEA:10488"/>
        <dbReference type="ChEBI" id="CHEBI:30616"/>
        <dbReference type="ChEBI" id="CHEBI:43474"/>
        <dbReference type="ChEBI" id="CHEBI:57455"/>
        <dbReference type="ChEBI" id="CHEBI:57457"/>
        <dbReference type="ChEBI" id="CHEBI:456216"/>
        <dbReference type="EC" id="6.3.3.2"/>
    </reaction>
</comment>
<gene>
    <name evidence="6" type="ORF">IV73_GL001139</name>
</gene>
<comment type="cofactor">
    <cofactor evidence="5">
        <name>Mg(2+)</name>
        <dbReference type="ChEBI" id="CHEBI:18420"/>
    </cofactor>
</comment>
<evidence type="ECO:0000256" key="5">
    <source>
        <dbReference type="RuleBase" id="RU361279"/>
    </source>
</evidence>
<feature type="binding site" evidence="4">
    <location>
        <begin position="3"/>
        <end position="7"/>
    </location>
    <ligand>
        <name>ATP</name>
        <dbReference type="ChEBI" id="CHEBI:30616"/>
    </ligand>
</feature>
<evidence type="ECO:0000256" key="2">
    <source>
        <dbReference type="ARBA" id="ARBA00022741"/>
    </source>
</evidence>
<dbReference type="Proteomes" id="UP000051655">
    <property type="component" value="Unassembled WGS sequence"/>
</dbReference>
<keyword evidence="3 4" id="KW-0067">ATP-binding</keyword>
<dbReference type="Pfam" id="PF01812">
    <property type="entry name" value="5-FTHF_cyc-lig"/>
    <property type="match status" value="1"/>
</dbReference>
<name>A0A0R2JJ47_9LACO</name>
<dbReference type="GO" id="GO:0005524">
    <property type="term" value="F:ATP binding"/>
    <property type="evidence" value="ECO:0007669"/>
    <property type="project" value="UniProtKB-KW"/>
</dbReference>
<comment type="similarity">
    <text evidence="1 5">Belongs to the 5-formyltetrahydrofolate cyclo-ligase family.</text>
</comment>
<dbReference type="AlphaFoldDB" id="A0A0R2JJ47"/>
<feature type="binding site" evidence="4">
    <location>
        <begin position="130"/>
        <end position="138"/>
    </location>
    <ligand>
        <name>ATP</name>
        <dbReference type="ChEBI" id="CHEBI:30616"/>
    </ligand>
</feature>
<organism evidence="6 7">
    <name type="scientific">Weissella kandleri</name>
    <dbReference type="NCBI Taxonomy" id="1616"/>
    <lineage>
        <taxon>Bacteria</taxon>
        <taxon>Bacillati</taxon>
        <taxon>Bacillota</taxon>
        <taxon>Bacilli</taxon>
        <taxon>Lactobacillales</taxon>
        <taxon>Lactobacillaceae</taxon>
        <taxon>Weissella</taxon>
    </lineage>
</organism>
<accession>A0A0R2JJ47</accession>
<proteinExistence type="inferred from homology"/>